<comment type="caution">
    <text evidence="2">The sequence shown here is derived from an EMBL/GenBank/DDBJ whole genome shotgun (WGS) entry which is preliminary data.</text>
</comment>
<keyword evidence="3" id="KW-1185">Reference proteome</keyword>
<dbReference type="Proteomes" id="UP001216558">
    <property type="component" value="Unassembled WGS sequence"/>
</dbReference>
<protein>
    <submittedName>
        <fullName evidence="2">DnaJ domain-containing protein</fullName>
    </submittedName>
</protein>
<organism evidence="2 3">
    <name type="scientific">Erythrobacter fulvus</name>
    <dbReference type="NCBI Taxonomy" id="2987523"/>
    <lineage>
        <taxon>Bacteria</taxon>
        <taxon>Pseudomonadati</taxon>
        <taxon>Pseudomonadota</taxon>
        <taxon>Alphaproteobacteria</taxon>
        <taxon>Sphingomonadales</taxon>
        <taxon>Erythrobacteraceae</taxon>
        <taxon>Erythrobacter/Porphyrobacter group</taxon>
        <taxon>Erythrobacter</taxon>
    </lineage>
</organism>
<dbReference type="InterPro" id="IPR001623">
    <property type="entry name" value="DnaJ_domain"/>
</dbReference>
<evidence type="ECO:0000313" key="2">
    <source>
        <dbReference type="EMBL" id="MDC8754819.1"/>
    </source>
</evidence>
<gene>
    <name evidence="2" type="ORF">OIK40_09220</name>
</gene>
<dbReference type="RefSeq" id="WP_273678013.1">
    <property type="nucleotide sequence ID" value="NZ_JAQQXQ010000006.1"/>
</dbReference>
<dbReference type="InterPro" id="IPR036869">
    <property type="entry name" value="J_dom_sf"/>
</dbReference>
<dbReference type="PANTHER" id="PTHR44240">
    <property type="entry name" value="DNAJ DOMAIN (PROKARYOTIC HEAT SHOCK PROTEIN)-RELATED"/>
    <property type="match status" value="1"/>
</dbReference>
<sequence>MTNGQSFVDFYSLLQVHPQCDLKTLEAAYRDLAKTYHPDHPETADTDKFRRVLEAYRALKNPAEREKYNVDYAIHTGFSFEIPVNETESERVALSDDEAHRKILLYLYKRRREIASDAGVGQYSLQQMLYCSEESLEFHIWYLRGKGFVEFTQDGTLAITVAGVDHVISMSQTHVREKLQIEQSRDSGGETDED</sequence>
<evidence type="ECO:0000259" key="1">
    <source>
        <dbReference type="PROSITE" id="PS50076"/>
    </source>
</evidence>
<dbReference type="Pfam" id="PF00226">
    <property type="entry name" value="DnaJ"/>
    <property type="match status" value="1"/>
</dbReference>
<dbReference type="SMART" id="SM00271">
    <property type="entry name" value="DnaJ"/>
    <property type="match status" value="1"/>
</dbReference>
<dbReference type="PROSITE" id="PS50076">
    <property type="entry name" value="DNAJ_2"/>
    <property type="match status" value="1"/>
</dbReference>
<evidence type="ECO:0000313" key="3">
    <source>
        <dbReference type="Proteomes" id="UP001216558"/>
    </source>
</evidence>
<dbReference type="EMBL" id="JAQQXQ010000006">
    <property type="protein sequence ID" value="MDC8754819.1"/>
    <property type="molecule type" value="Genomic_DNA"/>
</dbReference>
<dbReference type="SUPFAM" id="SSF46565">
    <property type="entry name" value="Chaperone J-domain"/>
    <property type="match status" value="1"/>
</dbReference>
<dbReference type="InterPro" id="IPR052276">
    <property type="entry name" value="Diphthamide-biosynth_chaperone"/>
</dbReference>
<reference evidence="2 3" key="1">
    <citation type="submission" date="2022-10" db="EMBL/GenBank/DDBJ databases">
        <title>Erythrobacter sp. sf7 Genome sequencing.</title>
        <authorList>
            <person name="Park S."/>
        </authorList>
    </citation>
    <scope>NUCLEOTIDE SEQUENCE [LARGE SCALE GENOMIC DNA]</scope>
    <source>
        <strain evidence="3">sf7</strain>
    </source>
</reference>
<dbReference type="Gene3D" id="1.10.287.110">
    <property type="entry name" value="DnaJ domain"/>
    <property type="match status" value="1"/>
</dbReference>
<proteinExistence type="predicted"/>
<name>A0ABT5JQD6_9SPHN</name>
<feature type="domain" description="J" evidence="1">
    <location>
        <begin position="9"/>
        <end position="72"/>
    </location>
</feature>
<dbReference type="CDD" id="cd06257">
    <property type="entry name" value="DnaJ"/>
    <property type="match status" value="1"/>
</dbReference>
<accession>A0ABT5JQD6</accession>
<dbReference type="PANTHER" id="PTHR44240:SF10">
    <property type="entry name" value="J DOMAIN-CONTAINING PROTEIN"/>
    <property type="match status" value="1"/>
</dbReference>